<accession>A0ABT9R0D9</accession>
<dbReference type="PANTHER" id="PTHR43625:SF40">
    <property type="entry name" value="ALDO-KETO REDUCTASE YAKC [NADP(+)]"/>
    <property type="match status" value="1"/>
</dbReference>
<organism evidence="3 4">
    <name type="scientific">Streptosporangium brasiliense</name>
    <dbReference type="NCBI Taxonomy" id="47480"/>
    <lineage>
        <taxon>Bacteria</taxon>
        <taxon>Bacillati</taxon>
        <taxon>Actinomycetota</taxon>
        <taxon>Actinomycetes</taxon>
        <taxon>Streptosporangiales</taxon>
        <taxon>Streptosporangiaceae</taxon>
        <taxon>Streptosporangium</taxon>
    </lineage>
</organism>
<feature type="domain" description="NADP-dependent oxidoreductase" evidence="2">
    <location>
        <begin position="12"/>
        <end position="99"/>
    </location>
</feature>
<dbReference type="Gene3D" id="3.20.20.100">
    <property type="entry name" value="NADP-dependent oxidoreductase domain"/>
    <property type="match status" value="2"/>
</dbReference>
<dbReference type="EMBL" id="JAUSRB010000002">
    <property type="protein sequence ID" value="MDP9862693.1"/>
    <property type="molecule type" value="Genomic_DNA"/>
</dbReference>
<name>A0ABT9R0D9_9ACTN</name>
<dbReference type="PANTHER" id="PTHR43625">
    <property type="entry name" value="AFLATOXIN B1 ALDEHYDE REDUCTASE"/>
    <property type="match status" value="1"/>
</dbReference>
<sequence>MRKLGTLEVGAVGLGTMGMGGSYGPADESESVHAIHRALDLGVTLLDTADFYGGGSSEEIVGRALQGRRAQAVLATRTGSVRGPGGMGIDGGPAHIRRADLRFQGENLTRNQALAAAVAELAAAKGVTPAQLALAWVLSRGEDVVTIPGTRRASRVAENASAAGLALTPGEAEALEAPGTASGERYPEFLMSTIDRD</sequence>
<dbReference type="SUPFAM" id="SSF51430">
    <property type="entry name" value="NAD(P)-linked oxidoreductase"/>
    <property type="match status" value="1"/>
</dbReference>
<dbReference type="Pfam" id="PF00248">
    <property type="entry name" value="Aldo_ket_red"/>
    <property type="match status" value="2"/>
</dbReference>
<gene>
    <name evidence="3" type="ORF">J2S55_001959</name>
</gene>
<keyword evidence="4" id="KW-1185">Reference proteome</keyword>
<comment type="caution">
    <text evidence="3">The sequence shown here is derived from an EMBL/GenBank/DDBJ whole genome shotgun (WGS) entry which is preliminary data.</text>
</comment>
<dbReference type="InterPro" id="IPR036812">
    <property type="entry name" value="NAD(P)_OxRdtase_dom_sf"/>
</dbReference>
<dbReference type="InterPro" id="IPR023210">
    <property type="entry name" value="NADP_OxRdtase_dom"/>
</dbReference>
<keyword evidence="1" id="KW-0560">Oxidoreductase</keyword>
<feature type="domain" description="NADP-dependent oxidoreductase" evidence="2">
    <location>
        <begin position="108"/>
        <end position="176"/>
    </location>
</feature>
<evidence type="ECO:0000313" key="3">
    <source>
        <dbReference type="EMBL" id="MDP9862693.1"/>
    </source>
</evidence>
<dbReference type="Proteomes" id="UP001230426">
    <property type="component" value="Unassembled WGS sequence"/>
</dbReference>
<evidence type="ECO:0000259" key="2">
    <source>
        <dbReference type="Pfam" id="PF00248"/>
    </source>
</evidence>
<evidence type="ECO:0000256" key="1">
    <source>
        <dbReference type="ARBA" id="ARBA00023002"/>
    </source>
</evidence>
<evidence type="ECO:0000313" key="4">
    <source>
        <dbReference type="Proteomes" id="UP001230426"/>
    </source>
</evidence>
<proteinExistence type="predicted"/>
<dbReference type="InterPro" id="IPR050791">
    <property type="entry name" value="Aldo-Keto_reductase"/>
</dbReference>
<reference evidence="3 4" key="1">
    <citation type="submission" date="2023-07" db="EMBL/GenBank/DDBJ databases">
        <title>Sequencing the genomes of 1000 actinobacteria strains.</title>
        <authorList>
            <person name="Klenk H.-P."/>
        </authorList>
    </citation>
    <scope>NUCLEOTIDE SEQUENCE [LARGE SCALE GENOMIC DNA]</scope>
    <source>
        <strain evidence="3 4">DSM 44109</strain>
    </source>
</reference>
<protein>
    <submittedName>
        <fullName evidence="3">Aryl-alcohol dehydrogenase-like predicted oxidoreductase</fullName>
    </submittedName>
</protein>
<dbReference type="RefSeq" id="WP_306858914.1">
    <property type="nucleotide sequence ID" value="NZ_JAUSRB010000002.1"/>
</dbReference>